<keyword evidence="3" id="KW-1185">Reference proteome</keyword>
<keyword evidence="1" id="KW-0732">Signal</keyword>
<organism evidence="2 3">
    <name type="scientific">Ramlibacter agri</name>
    <dbReference type="NCBI Taxonomy" id="2728837"/>
    <lineage>
        <taxon>Bacteria</taxon>
        <taxon>Pseudomonadati</taxon>
        <taxon>Pseudomonadota</taxon>
        <taxon>Betaproteobacteria</taxon>
        <taxon>Burkholderiales</taxon>
        <taxon>Comamonadaceae</taxon>
        <taxon>Ramlibacter</taxon>
    </lineage>
</organism>
<dbReference type="AlphaFoldDB" id="A0A848HBA1"/>
<reference evidence="2 3" key="1">
    <citation type="submission" date="2020-04" db="EMBL/GenBank/DDBJ databases">
        <title>Ramlibacter sp. G-1-2-2 isolated from soil.</title>
        <authorList>
            <person name="Dahal R.H."/>
        </authorList>
    </citation>
    <scope>NUCLEOTIDE SEQUENCE [LARGE SCALE GENOMIC DNA]</scope>
    <source>
        <strain evidence="2 3">G-1-2-2</strain>
    </source>
</reference>
<feature type="signal peptide" evidence="1">
    <location>
        <begin position="1"/>
        <end position="30"/>
    </location>
</feature>
<evidence type="ECO:0000256" key="1">
    <source>
        <dbReference type="SAM" id="SignalP"/>
    </source>
</evidence>
<feature type="chain" id="PRO_5032699479" evidence="1">
    <location>
        <begin position="31"/>
        <end position="53"/>
    </location>
</feature>
<comment type="caution">
    <text evidence="2">The sequence shown here is derived from an EMBL/GenBank/DDBJ whole genome shotgun (WGS) entry which is preliminary data.</text>
</comment>
<proteinExistence type="predicted"/>
<evidence type="ECO:0000313" key="3">
    <source>
        <dbReference type="Proteomes" id="UP000541185"/>
    </source>
</evidence>
<dbReference type="RefSeq" id="WP_169422627.1">
    <property type="nucleotide sequence ID" value="NZ_JABBFX010000004.1"/>
</dbReference>
<name>A0A848HBA1_9BURK</name>
<dbReference type="EMBL" id="JABBFX010000004">
    <property type="protein sequence ID" value="NML48306.1"/>
    <property type="molecule type" value="Genomic_DNA"/>
</dbReference>
<dbReference type="Proteomes" id="UP000541185">
    <property type="component" value="Unassembled WGS sequence"/>
</dbReference>
<gene>
    <name evidence="2" type="ORF">HHL11_31445</name>
</gene>
<protein>
    <submittedName>
        <fullName evidence="2">Uncharacterized protein</fullName>
    </submittedName>
</protein>
<evidence type="ECO:0000313" key="2">
    <source>
        <dbReference type="EMBL" id="NML48306.1"/>
    </source>
</evidence>
<accession>A0A848HBA1</accession>
<sequence length="53" mass="5653">MNSPASRAKRLSLAAALALLALPILDTAQAASSDYPKKSVRWSFRIRPAAPTT</sequence>